<feature type="compositionally biased region" description="Basic residues" evidence="1">
    <location>
        <begin position="88"/>
        <end position="100"/>
    </location>
</feature>
<dbReference type="AlphaFoldDB" id="A0A178XV92"/>
<proteinExistence type="predicted"/>
<reference evidence="2 3" key="1">
    <citation type="journal article" date="2016" name="Int. J. Syst. Evol. Microbiol.">
        <title>Ensifer glycinis sp. nov., an novel rhizobial species associated with Glycine spp.</title>
        <authorList>
            <person name="Yan H."/>
            <person name="Yan J."/>
            <person name="Sui X.H."/>
            <person name="Wang E.T."/>
            <person name="Chen W.X."/>
            <person name="Zhang X.X."/>
            <person name="Chen W.F."/>
        </authorList>
    </citation>
    <scope>NUCLEOTIDE SEQUENCE [LARGE SCALE GENOMIC DNA]</scope>
    <source>
        <strain evidence="2 3">CCBAU 23380</strain>
    </source>
</reference>
<feature type="region of interest" description="Disordered" evidence="1">
    <location>
        <begin position="74"/>
        <end position="100"/>
    </location>
</feature>
<dbReference type="EMBL" id="LPUX01000061">
    <property type="protein sequence ID" value="OAP38425.1"/>
    <property type="molecule type" value="Genomic_DNA"/>
</dbReference>
<evidence type="ECO:0000256" key="1">
    <source>
        <dbReference type="SAM" id="MobiDB-lite"/>
    </source>
</evidence>
<accession>A0A178XV92</accession>
<comment type="caution">
    <text evidence="2">The sequence shown here is derived from an EMBL/GenBank/DDBJ whole genome shotgun (WGS) entry which is preliminary data.</text>
</comment>
<protein>
    <submittedName>
        <fullName evidence="2">Uncharacterized protein</fullName>
    </submittedName>
</protein>
<dbReference type="Proteomes" id="UP000094025">
    <property type="component" value="Unassembled WGS sequence"/>
</dbReference>
<organism evidence="2 3">
    <name type="scientific">Sinorhizobium glycinis</name>
    <dbReference type="NCBI Taxonomy" id="1472378"/>
    <lineage>
        <taxon>Bacteria</taxon>
        <taxon>Pseudomonadati</taxon>
        <taxon>Pseudomonadota</taxon>
        <taxon>Alphaproteobacteria</taxon>
        <taxon>Hyphomicrobiales</taxon>
        <taxon>Rhizobiaceae</taxon>
        <taxon>Sinorhizobium/Ensifer group</taxon>
        <taxon>Sinorhizobium</taxon>
    </lineage>
</organism>
<sequence>MEEAKKGADAVGFSMIFPSEAFVAGSVLSRRQTDLARLHSSQLYVLFRSCRNWTGMFPRLLQFREAAAFSEHSLPAPVNNGDRPEHRWRGRIGRNGRALR</sequence>
<keyword evidence="3" id="KW-1185">Reference proteome</keyword>
<name>A0A178XV92_9HYPH</name>
<evidence type="ECO:0000313" key="3">
    <source>
        <dbReference type="Proteomes" id="UP000094025"/>
    </source>
</evidence>
<dbReference type="RefSeq" id="WP_064242965.1">
    <property type="nucleotide sequence ID" value="NZ_LPUX01000061.1"/>
</dbReference>
<evidence type="ECO:0000313" key="2">
    <source>
        <dbReference type="EMBL" id="OAP38425.1"/>
    </source>
</evidence>
<gene>
    <name evidence="2" type="ORF">AU381_22925</name>
</gene>